<proteinExistence type="predicted"/>
<evidence type="ECO:0000313" key="1">
    <source>
        <dbReference type="EMBL" id="EBS4547948.1"/>
    </source>
</evidence>
<protein>
    <submittedName>
        <fullName evidence="1">Uncharacterized protein</fullName>
    </submittedName>
</protein>
<dbReference type="AlphaFoldDB" id="A0A5U9VU40"/>
<gene>
    <name evidence="1" type="ORF">DQK32_18980</name>
</gene>
<name>A0A5U9VU40_SALNE</name>
<accession>A0A5U9VU40</accession>
<dbReference type="EMBL" id="AAGVNP010000118">
    <property type="protein sequence ID" value="EBS4547948.1"/>
    <property type="molecule type" value="Genomic_DNA"/>
</dbReference>
<comment type="caution">
    <text evidence="1">The sequence shown here is derived from an EMBL/GenBank/DDBJ whole genome shotgun (WGS) entry which is preliminary data.</text>
</comment>
<dbReference type="Proteomes" id="UP000839885">
    <property type="component" value="Unassembled WGS sequence"/>
</dbReference>
<organism evidence="1">
    <name type="scientific">Salmonella newport</name>
    <dbReference type="NCBI Taxonomy" id="108619"/>
    <lineage>
        <taxon>Bacteria</taxon>
        <taxon>Pseudomonadati</taxon>
        <taxon>Pseudomonadota</taxon>
        <taxon>Gammaproteobacteria</taxon>
        <taxon>Enterobacterales</taxon>
        <taxon>Enterobacteriaceae</taxon>
        <taxon>Salmonella</taxon>
    </lineage>
</organism>
<sequence>MSAPSTVAEKTGQENDNHFHLQVSTGKTCGYCPFPCRQPEINQQAPPETGPLRNQVFQKKQLAPAIKKNH</sequence>
<reference evidence="1" key="1">
    <citation type="submission" date="2018-06" db="EMBL/GenBank/DDBJ databases">
        <authorList>
            <person name="Ashton P.M."/>
            <person name="Dallman T."/>
            <person name="Nair S."/>
            <person name="De Pinna E."/>
            <person name="Peters T."/>
            <person name="Grant K."/>
        </authorList>
    </citation>
    <scope>NUCLEOTIDE SEQUENCE [LARGE SCALE GENOMIC DNA]</scope>
    <source>
        <strain evidence="1">160804</strain>
    </source>
</reference>